<feature type="domain" description="Dockerin" evidence="1">
    <location>
        <begin position="298"/>
        <end position="356"/>
    </location>
</feature>
<dbReference type="GO" id="GO:0000272">
    <property type="term" value="P:polysaccharide catabolic process"/>
    <property type="evidence" value="ECO:0007669"/>
    <property type="project" value="InterPro"/>
</dbReference>
<dbReference type="PANTHER" id="PTHR42834:SF1">
    <property type="entry name" value="ENDONUCLEASE_EXONUCLEASE_PHOSPHATASE FAMILY PROTEIN (AFU_ORTHOLOGUE AFUA_3G09210)"/>
    <property type="match status" value="1"/>
</dbReference>
<dbReference type="SUPFAM" id="SSF56219">
    <property type="entry name" value="DNase I-like"/>
    <property type="match status" value="1"/>
</dbReference>
<dbReference type="InterPro" id="IPR016134">
    <property type="entry name" value="Dockerin_dom"/>
</dbReference>
<proteinExistence type="predicted"/>
<organism evidence="2">
    <name type="scientific">marine metagenome</name>
    <dbReference type="NCBI Taxonomy" id="408172"/>
    <lineage>
        <taxon>unclassified sequences</taxon>
        <taxon>metagenomes</taxon>
        <taxon>ecological metagenomes</taxon>
    </lineage>
</organism>
<dbReference type="Gene3D" id="3.60.10.10">
    <property type="entry name" value="Endonuclease/exonuclease/phosphatase"/>
    <property type="match status" value="1"/>
</dbReference>
<dbReference type="Pfam" id="PF03372">
    <property type="entry name" value="Exo_endo_phos"/>
    <property type="match status" value="1"/>
</dbReference>
<gene>
    <name evidence="2" type="ORF">METZ01_LOCUS232636</name>
</gene>
<sequence length="356" mass="41097">MLFRRENFKSIIFSSYCLVAALYAQDLEDLSFGDDNSLDVATWNIEWFPKNNQITIDYVTEIINLLDLDILAIQEVDDTTMFDQMLDSLPAYSGYYESSWFAGLAYIYKTGLVEINDIYEIYTTSSYWNAFPRSPMVMDINFMGENYFIINNHFKCCGDGIIDFDDTSDEENRRYTAINLIKEYIDNNLSNNNVIVLGDLNDDIAEAPPNNVFQEVLNDSTHYRFADLEIAQGNSSEWSFPNWPSHLDHILITDELFNGLNNSEVQTIKIDEYLDGGWNEYDQNISDHRPVAIKFSFSLIPFYDINDDGIINESDFVMLLSFIINDIESIDLADINFDSVVDVFDLLLLSDFLQNM</sequence>
<dbReference type="EMBL" id="UINC01058006">
    <property type="protein sequence ID" value="SVB79782.1"/>
    <property type="molecule type" value="Genomic_DNA"/>
</dbReference>
<dbReference type="Gene3D" id="1.10.1330.10">
    <property type="entry name" value="Dockerin domain"/>
    <property type="match status" value="1"/>
</dbReference>
<dbReference type="InterPro" id="IPR036691">
    <property type="entry name" value="Endo/exonu/phosph_ase_sf"/>
</dbReference>
<name>A0A382GY43_9ZZZZ</name>
<dbReference type="PROSITE" id="PS51766">
    <property type="entry name" value="DOCKERIN"/>
    <property type="match status" value="1"/>
</dbReference>
<dbReference type="AlphaFoldDB" id="A0A382GY43"/>
<dbReference type="PANTHER" id="PTHR42834">
    <property type="entry name" value="ENDONUCLEASE/EXONUCLEASE/PHOSPHATASE FAMILY PROTEIN (AFU_ORTHOLOGUE AFUA_3G09210)"/>
    <property type="match status" value="1"/>
</dbReference>
<reference evidence="2" key="1">
    <citation type="submission" date="2018-05" db="EMBL/GenBank/DDBJ databases">
        <authorList>
            <person name="Lanie J.A."/>
            <person name="Ng W.-L."/>
            <person name="Kazmierczak K.M."/>
            <person name="Andrzejewski T.M."/>
            <person name="Davidsen T.M."/>
            <person name="Wayne K.J."/>
            <person name="Tettelin H."/>
            <person name="Glass J.I."/>
            <person name="Rusch D."/>
            <person name="Podicherti R."/>
            <person name="Tsui H.-C.T."/>
            <person name="Winkler M.E."/>
        </authorList>
    </citation>
    <scope>NUCLEOTIDE SEQUENCE</scope>
</reference>
<dbReference type="InterPro" id="IPR005135">
    <property type="entry name" value="Endo/exonuclease/phosphatase"/>
</dbReference>
<protein>
    <recommendedName>
        <fullName evidence="1">Dockerin domain-containing protein</fullName>
    </recommendedName>
</protein>
<dbReference type="InterPro" id="IPR018247">
    <property type="entry name" value="EF_Hand_1_Ca_BS"/>
</dbReference>
<dbReference type="InterPro" id="IPR036439">
    <property type="entry name" value="Dockerin_dom_sf"/>
</dbReference>
<dbReference type="PROSITE" id="PS00018">
    <property type="entry name" value="EF_HAND_1"/>
    <property type="match status" value="1"/>
</dbReference>
<evidence type="ECO:0000259" key="1">
    <source>
        <dbReference type="PROSITE" id="PS51766"/>
    </source>
</evidence>
<dbReference type="GO" id="GO:0003824">
    <property type="term" value="F:catalytic activity"/>
    <property type="evidence" value="ECO:0007669"/>
    <property type="project" value="InterPro"/>
</dbReference>
<accession>A0A382GY43</accession>
<dbReference type="SUPFAM" id="SSF63446">
    <property type="entry name" value="Type I dockerin domain"/>
    <property type="match status" value="1"/>
</dbReference>
<evidence type="ECO:0000313" key="2">
    <source>
        <dbReference type="EMBL" id="SVB79782.1"/>
    </source>
</evidence>